<comment type="caution">
    <text evidence="2">The sequence shown here is derived from an EMBL/GenBank/DDBJ whole genome shotgun (WGS) entry which is preliminary data.</text>
</comment>
<comment type="similarity">
    <text evidence="1">Belongs to the RutC family.</text>
</comment>
<gene>
    <name evidence="2" type="ORF">TW71_05335</name>
</gene>
<dbReference type="GO" id="GO:0019239">
    <property type="term" value="F:deaminase activity"/>
    <property type="evidence" value="ECO:0007669"/>
    <property type="project" value="TreeGrafter"/>
</dbReference>
<dbReference type="PANTHER" id="PTHR11803:SF58">
    <property type="entry name" value="PROTEIN HMF1-RELATED"/>
    <property type="match status" value="1"/>
</dbReference>
<dbReference type="CDD" id="cd00448">
    <property type="entry name" value="YjgF_YER057c_UK114_family"/>
    <property type="match status" value="1"/>
</dbReference>
<accession>A0A837G975</accession>
<dbReference type="Gene3D" id="3.30.1330.40">
    <property type="entry name" value="RutC-like"/>
    <property type="match status" value="1"/>
</dbReference>
<reference evidence="2" key="1">
    <citation type="journal article" date="2015" name="BMC Genomics">
        <title>Genome mining reveals unlocked bioactive potential of marine Gram-negative bacteria.</title>
        <authorList>
            <person name="Machado H."/>
            <person name="Sonnenschein E.C."/>
            <person name="Melchiorsen J."/>
            <person name="Gram L."/>
        </authorList>
    </citation>
    <scope>NUCLEOTIDE SEQUENCE</scope>
    <source>
        <strain evidence="2">S2052</strain>
    </source>
</reference>
<evidence type="ECO:0000256" key="1">
    <source>
        <dbReference type="ARBA" id="ARBA00010552"/>
    </source>
</evidence>
<evidence type="ECO:0000313" key="2">
    <source>
        <dbReference type="EMBL" id="KJY76761.1"/>
    </source>
</evidence>
<dbReference type="InterPro" id="IPR035959">
    <property type="entry name" value="RutC-like_sf"/>
</dbReference>
<proteinExistence type="inferred from homology"/>
<sequence length="138" mass="15278">MSNKTIAFHNPSDLFNPTPYGFCHTVTAPTNGQLVYISGQSGGEGVEHRLSEDFRQQVRSVLTNLDIALTAHGLSFGDVLKITVLIVDHDESKLKVWSDEMLTRWPSDRLPASTLIPVPRLALDEMKIEVDAVAFKAM</sequence>
<name>A0A837G975_9VIBR</name>
<dbReference type="EMBL" id="JXXR01000003">
    <property type="protein sequence ID" value="KJY76761.1"/>
    <property type="molecule type" value="Genomic_DNA"/>
</dbReference>
<dbReference type="InterPro" id="IPR006175">
    <property type="entry name" value="YjgF/YER057c/UK114"/>
</dbReference>
<dbReference type="GO" id="GO:0005829">
    <property type="term" value="C:cytosol"/>
    <property type="evidence" value="ECO:0007669"/>
    <property type="project" value="TreeGrafter"/>
</dbReference>
<dbReference type="PANTHER" id="PTHR11803">
    <property type="entry name" value="2-IMINOBUTANOATE/2-IMINOPROPANOATE DEAMINASE RIDA"/>
    <property type="match status" value="1"/>
</dbReference>
<dbReference type="RefSeq" id="WP_045985213.1">
    <property type="nucleotide sequence ID" value="NZ_CP063052.1"/>
</dbReference>
<protein>
    <submittedName>
        <fullName evidence="2">Endoribonuclease L-PSP</fullName>
    </submittedName>
</protein>
<dbReference type="SUPFAM" id="SSF55298">
    <property type="entry name" value="YjgF-like"/>
    <property type="match status" value="1"/>
</dbReference>
<dbReference type="Pfam" id="PF01042">
    <property type="entry name" value="Ribonuc_L-PSP"/>
    <property type="match status" value="1"/>
</dbReference>
<organism evidence="2">
    <name type="scientific">Vibrio coralliilyticus</name>
    <dbReference type="NCBI Taxonomy" id="190893"/>
    <lineage>
        <taxon>Bacteria</taxon>
        <taxon>Pseudomonadati</taxon>
        <taxon>Pseudomonadota</taxon>
        <taxon>Gammaproteobacteria</taxon>
        <taxon>Vibrionales</taxon>
        <taxon>Vibrionaceae</taxon>
        <taxon>Vibrio</taxon>
    </lineage>
</organism>
<dbReference type="AlphaFoldDB" id="A0A837G975"/>